<proteinExistence type="predicted"/>
<evidence type="ECO:0000313" key="1">
    <source>
        <dbReference type="EMBL" id="PVD34123.1"/>
    </source>
</evidence>
<comment type="caution">
    <text evidence="1">The sequence shown here is derived from an EMBL/GenBank/DDBJ whole genome shotgun (WGS) entry which is preliminary data.</text>
</comment>
<dbReference type="Proteomes" id="UP000245119">
    <property type="component" value="Linkage Group LG3"/>
</dbReference>
<reference evidence="1 2" key="1">
    <citation type="submission" date="2018-04" db="EMBL/GenBank/DDBJ databases">
        <title>The genome of golden apple snail Pomacea canaliculata provides insight into stress tolerance and invasive adaptation.</title>
        <authorList>
            <person name="Liu C."/>
            <person name="Liu B."/>
            <person name="Ren Y."/>
            <person name="Zhang Y."/>
            <person name="Wang H."/>
            <person name="Li S."/>
            <person name="Jiang F."/>
            <person name="Yin L."/>
            <person name="Zhang G."/>
            <person name="Qian W."/>
            <person name="Fan W."/>
        </authorList>
    </citation>
    <scope>NUCLEOTIDE SEQUENCE [LARGE SCALE GENOMIC DNA]</scope>
    <source>
        <strain evidence="1">SZHN2017</strain>
        <tissue evidence="1">Muscle</tissue>
    </source>
</reference>
<dbReference type="AlphaFoldDB" id="A0A2T7PL15"/>
<dbReference type="EMBL" id="PZQS01000003">
    <property type="protein sequence ID" value="PVD34123.1"/>
    <property type="molecule type" value="Genomic_DNA"/>
</dbReference>
<gene>
    <name evidence="1" type="ORF">C0Q70_05386</name>
</gene>
<organism evidence="1 2">
    <name type="scientific">Pomacea canaliculata</name>
    <name type="common">Golden apple snail</name>
    <dbReference type="NCBI Taxonomy" id="400727"/>
    <lineage>
        <taxon>Eukaryota</taxon>
        <taxon>Metazoa</taxon>
        <taxon>Spiralia</taxon>
        <taxon>Lophotrochozoa</taxon>
        <taxon>Mollusca</taxon>
        <taxon>Gastropoda</taxon>
        <taxon>Caenogastropoda</taxon>
        <taxon>Architaenioglossa</taxon>
        <taxon>Ampullarioidea</taxon>
        <taxon>Ampullariidae</taxon>
        <taxon>Pomacea</taxon>
    </lineage>
</organism>
<protein>
    <submittedName>
        <fullName evidence="1">Uncharacterized protein</fullName>
    </submittedName>
</protein>
<keyword evidence="2" id="KW-1185">Reference proteome</keyword>
<accession>A0A2T7PL15</accession>
<name>A0A2T7PL15_POMCA</name>
<evidence type="ECO:0000313" key="2">
    <source>
        <dbReference type="Proteomes" id="UP000245119"/>
    </source>
</evidence>
<sequence length="130" mass="14509">MRISGLQRGERGEGEIILVFSEPSLLMPDGHNLEGGGKKRSPDRWWEASKLLVNGQFAVGNDNRQTPLLLSPRLPGSDREWLRMKAEVAQRLNGTCRSMLLIALLVLIQTRPSAIHAATQRPSQPAFRQD</sequence>